<sequence length="269" mass="28943">MAPAKAETAVDFDGTGAVQAGEVEWQQTIQKTIGQGQQFFAGDQRHRAAVGSGALGGIGTVAVGVFRLGRGIVEGLVLFQRSVIAALPAQLHPAFFQARRDTPCGHFFVAIDMPHEGIDDRDHRLHKTHDGLTQLRAVLHQAHAQPCDTDTHHAQHDADQQVDDHADHNPGNGLRRGACDVGRRQRLEPQRRGTQQQAQHRFIAGQQHGLFDQVGRTVGQCGQLACAGAEFVGVSPGVFQNVAQLAEAIPDSLDRRPAPGQHPVAHGCQ</sequence>
<evidence type="ECO:0000256" key="1">
    <source>
        <dbReference type="SAM" id="MobiDB-lite"/>
    </source>
</evidence>
<reference evidence="2 3" key="1">
    <citation type="submission" date="2019-09" db="EMBL/GenBank/DDBJ databases">
        <authorList>
            <person name="Chandra G."/>
            <person name="Truman W A."/>
        </authorList>
    </citation>
    <scope>NUCLEOTIDE SEQUENCE [LARGE SCALE GENOMIC DNA]</scope>
    <source>
        <strain evidence="2">PS854</strain>
    </source>
</reference>
<protein>
    <submittedName>
        <fullName evidence="2">Uncharacterized protein</fullName>
    </submittedName>
</protein>
<dbReference type="Proteomes" id="UP000327111">
    <property type="component" value="Unassembled WGS sequence"/>
</dbReference>
<feature type="compositionally biased region" description="Basic and acidic residues" evidence="1">
    <location>
        <begin position="149"/>
        <end position="168"/>
    </location>
</feature>
<dbReference type="EMBL" id="CABVIF010000025">
    <property type="protein sequence ID" value="VVP56419.1"/>
    <property type="molecule type" value="Genomic_DNA"/>
</dbReference>
<evidence type="ECO:0000313" key="2">
    <source>
        <dbReference type="EMBL" id="VVP56419.1"/>
    </source>
</evidence>
<organism evidence="2 3">
    <name type="scientific">Pseudomonas fluorescens</name>
    <dbReference type="NCBI Taxonomy" id="294"/>
    <lineage>
        <taxon>Bacteria</taxon>
        <taxon>Pseudomonadati</taxon>
        <taxon>Pseudomonadota</taxon>
        <taxon>Gammaproteobacteria</taxon>
        <taxon>Pseudomonadales</taxon>
        <taxon>Pseudomonadaceae</taxon>
        <taxon>Pseudomonas</taxon>
    </lineage>
</organism>
<dbReference type="AlphaFoldDB" id="A0A5E7Q425"/>
<gene>
    <name evidence="2" type="ORF">PS854_05701</name>
</gene>
<name>A0A5E7Q425_PSEFL</name>
<proteinExistence type="predicted"/>
<accession>A0A5E7Q425</accession>
<evidence type="ECO:0000313" key="3">
    <source>
        <dbReference type="Proteomes" id="UP000327111"/>
    </source>
</evidence>
<feature type="region of interest" description="Disordered" evidence="1">
    <location>
        <begin position="143"/>
        <end position="181"/>
    </location>
</feature>